<dbReference type="InterPro" id="IPR029058">
    <property type="entry name" value="AB_hydrolase_fold"/>
</dbReference>
<feature type="domain" description="Carboxylesterase type B" evidence="1">
    <location>
        <begin position="12"/>
        <end position="261"/>
    </location>
</feature>
<organism evidence="2 3">
    <name type="scientific">Tolypocladium paradoxum</name>
    <dbReference type="NCBI Taxonomy" id="94208"/>
    <lineage>
        <taxon>Eukaryota</taxon>
        <taxon>Fungi</taxon>
        <taxon>Dikarya</taxon>
        <taxon>Ascomycota</taxon>
        <taxon>Pezizomycotina</taxon>
        <taxon>Sordariomycetes</taxon>
        <taxon>Hypocreomycetidae</taxon>
        <taxon>Hypocreales</taxon>
        <taxon>Ophiocordycipitaceae</taxon>
        <taxon>Tolypocladium</taxon>
    </lineage>
</organism>
<comment type="caution">
    <text evidence="2">The sequence shown here is derived from an EMBL/GenBank/DDBJ whole genome shotgun (WGS) entry which is preliminary data.</text>
</comment>
<reference evidence="2 3" key="1">
    <citation type="submission" date="2018-01" db="EMBL/GenBank/DDBJ databases">
        <title>Harnessing the power of phylogenomics to disentangle the directionality and signatures of interkingdom host jumping in the parasitic fungal genus Tolypocladium.</title>
        <authorList>
            <person name="Quandt C.A."/>
            <person name="Patterson W."/>
            <person name="Spatafora J.W."/>
        </authorList>
    </citation>
    <scope>NUCLEOTIDE SEQUENCE [LARGE SCALE GENOMIC DNA]</scope>
    <source>
        <strain evidence="2 3">NRBC 100945</strain>
    </source>
</reference>
<keyword evidence="3" id="KW-1185">Reference proteome</keyword>
<evidence type="ECO:0000313" key="3">
    <source>
        <dbReference type="Proteomes" id="UP000237481"/>
    </source>
</evidence>
<dbReference type="Gene3D" id="3.40.50.1820">
    <property type="entry name" value="alpha/beta hydrolase"/>
    <property type="match status" value="1"/>
</dbReference>
<gene>
    <name evidence="2" type="ORF">TPAR_08399</name>
</gene>
<keyword evidence="2" id="KW-0378">Hydrolase</keyword>
<sequence length="318" mass="35345">MGESELTMETKTQVTLAGESAGAVYCHVHMVNDAPAKQIILSSGTLYLSPPQPPERATAVWNAIMSKLQGLGQYDLRSAPCDFLLKAISQAGIQSWFLQNDPLLENWQSKVGNTAKRLLLSDVQNEAVIWREGIWSTDAETIADAFNKAGPEGDELKRVYKIETTRPSSCKLGALDFINDYRFVLPIERLVQEWRAALKPVYRCLVDEPNPWQPSNGAHHAVDLILLFGGFDHLIDGVAKRTGKEMRRRWIVFINGKDPWRSESCVAFGPHGTFKELDQDECKSRRRVAQIDYLATADSGLLDKAFGALAAGKISLSN</sequence>
<dbReference type="AlphaFoldDB" id="A0A2S4KMN5"/>
<accession>A0A2S4KMN5</accession>
<evidence type="ECO:0000259" key="1">
    <source>
        <dbReference type="Pfam" id="PF00135"/>
    </source>
</evidence>
<dbReference type="InterPro" id="IPR002018">
    <property type="entry name" value="CarbesteraseB"/>
</dbReference>
<proteinExistence type="predicted"/>
<dbReference type="PANTHER" id="PTHR11559">
    <property type="entry name" value="CARBOXYLESTERASE"/>
    <property type="match status" value="1"/>
</dbReference>
<dbReference type="Pfam" id="PF00135">
    <property type="entry name" value="COesterase"/>
    <property type="match status" value="1"/>
</dbReference>
<dbReference type="Proteomes" id="UP000237481">
    <property type="component" value="Unassembled WGS sequence"/>
</dbReference>
<dbReference type="OrthoDB" id="3200163at2759"/>
<name>A0A2S4KMN5_9HYPO</name>
<evidence type="ECO:0000313" key="2">
    <source>
        <dbReference type="EMBL" id="POR31401.1"/>
    </source>
</evidence>
<dbReference type="EMBL" id="PKSG01001047">
    <property type="protein sequence ID" value="POR31401.1"/>
    <property type="molecule type" value="Genomic_DNA"/>
</dbReference>
<protein>
    <submittedName>
        <fullName evidence="2">Carboxylic ester hydrolase</fullName>
    </submittedName>
</protein>
<dbReference type="SUPFAM" id="SSF53474">
    <property type="entry name" value="alpha/beta-Hydrolases"/>
    <property type="match status" value="1"/>
</dbReference>
<dbReference type="InterPro" id="IPR050309">
    <property type="entry name" value="Type-B_Carboxylest/Lipase"/>
</dbReference>
<dbReference type="GO" id="GO:0016787">
    <property type="term" value="F:hydrolase activity"/>
    <property type="evidence" value="ECO:0007669"/>
    <property type="project" value="UniProtKB-KW"/>
</dbReference>